<organism evidence="3 4">
    <name type="scientific">Siccirubricoccus deserti</name>
    <dbReference type="NCBI Taxonomy" id="2013562"/>
    <lineage>
        <taxon>Bacteria</taxon>
        <taxon>Pseudomonadati</taxon>
        <taxon>Pseudomonadota</taxon>
        <taxon>Alphaproteobacteria</taxon>
        <taxon>Acetobacterales</taxon>
        <taxon>Roseomonadaceae</taxon>
        <taxon>Siccirubricoccus</taxon>
    </lineage>
</organism>
<keyword evidence="2" id="KW-0456">Lyase</keyword>
<protein>
    <submittedName>
        <fullName evidence="3">Crotonase/enoyl-CoA hydratase family protein</fullName>
    </submittedName>
</protein>
<evidence type="ECO:0000313" key="4">
    <source>
        <dbReference type="Proteomes" id="UP000600101"/>
    </source>
</evidence>
<keyword evidence="4" id="KW-1185">Reference proteome</keyword>
<name>A0A9X0UC12_9PROT</name>
<comment type="similarity">
    <text evidence="1">Belongs to the enoyl-CoA hydratase/isomerase family.</text>
</comment>
<evidence type="ECO:0000313" key="3">
    <source>
        <dbReference type="EMBL" id="MBC4014712.1"/>
    </source>
</evidence>
<dbReference type="Gene3D" id="3.90.226.10">
    <property type="entry name" value="2-enoyl-CoA Hydratase, Chain A, domain 1"/>
    <property type="match status" value="1"/>
</dbReference>
<dbReference type="PANTHER" id="PTHR11941:SF54">
    <property type="entry name" value="ENOYL-COA HYDRATASE, MITOCHONDRIAL"/>
    <property type="match status" value="1"/>
</dbReference>
<reference evidence="3" key="1">
    <citation type="submission" date="2020-08" db="EMBL/GenBank/DDBJ databases">
        <authorList>
            <person name="Hu Y."/>
            <person name="Nguyen S.V."/>
            <person name="Li F."/>
            <person name="Fanning S."/>
        </authorList>
    </citation>
    <scope>NUCLEOTIDE SEQUENCE</scope>
    <source>
        <strain evidence="3">SYSU D8009</strain>
    </source>
</reference>
<dbReference type="NCBIfam" id="NF006699">
    <property type="entry name" value="PRK09245.1"/>
    <property type="match status" value="1"/>
</dbReference>
<dbReference type="EMBL" id="JACOMF010000004">
    <property type="protein sequence ID" value="MBC4014712.1"/>
    <property type="molecule type" value="Genomic_DNA"/>
</dbReference>
<dbReference type="GO" id="GO:0006635">
    <property type="term" value="P:fatty acid beta-oxidation"/>
    <property type="evidence" value="ECO:0007669"/>
    <property type="project" value="TreeGrafter"/>
</dbReference>
<sequence length="266" mass="28524">MSDYITYEQDGAIVTLTLNAPEKRNAISSFSDCDAVVAAVQRVNRDRSVRAVILTGAGTAFCAGGDLKAMRDRRGIIEGSHADLRENYRRGVQAMANALYECDAPTIAAVNGPAIGLGLDVACMCDIRIASEKAAFAESFVKVGIVPGDGGAWLLPRVVGMSVACEMSFTGDVLNAQEAKEVRLVSKVVPPEELMDAARALAGRIAANPPEMVRMTKRLLREGQHTRLSTLLEMSAAFQALAHSTEDHKEAVSAMLEKRKPSFTGR</sequence>
<dbReference type="InterPro" id="IPR029045">
    <property type="entry name" value="ClpP/crotonase-like_dom_sf"/>
</dbReference>
<dbReference type="SUPFAM" id="SSF52096">
    <property type="entry name" value="ClpP/crotonase"/>
    <property type="match status" value="1"/>
</dbReference>
<dbReference type="AlphaFoldDB" id="A0A9X0UC12"/>
<comment type="caution">
    <text evidence="3">The sequence shown here is derived from an EMBL/GenBank/DDBJ whole genome shotgun (WGS) entry which is preliminary data.</text>
</comment>
<dbReference type="InterPro" id="IPR001753">
    <property type="entry name" value="Enoyl-CoA_hydra/iso"/>
</dbReference>
<dbReference type="InterPro" id="IPR014748">
    <property type="entry name" value="Enoyl-CoA_hydra_C"/>
</dbReference>
<dbReference type="Pfam" id="PF00378">
    <property type="entry name" value="ECH_1"/>
    <property type="match status" value="1"/>
</dbReference>
<gene>
    <name evidence="3" type="ORF">H7965_05185</name>
</gene>
<dbReference type="Gene3D" id="1.10.12.10">
    <property type="entry name" value="Lyase 2-enoyl-coa Hydratase, Chain A, domain 2"/>
    <property type="match status" value="1"/>
</dbReference>
<dbReference type="PANTHER" id="PTHR11941">
    <property type="entry name" value="ENOYL-COA HYDRATASE-RELATED"/>
    <property type="match status" value="1"/>
</dbReference>
<proteinExistence type="inferred from homology"/>
<dbReference type="RefSeq" id="WP_186769483.1">
    <property type="nucleotide sequence ID" value="NZ_JACOMF010000004.1"/>
</dbReference>
<accession>A0A9X0UC12</accession>
<dbReference type="GO" id="GO:0016829">
    <property type="term" value="F:lyase activity"/>
    <property type="evidence" value="ECO:0007669"/>
    <property type="project" value="UniProtKB-KW"/>
</dbReference>
<dbReference type="CDD" id="cd06558">
    <property type="entry name" value="crotonase-like"/>
    <property type="match status" value="1"/>
</dbReference>
<dbReference type="Proteomes" id="UP000600101">
    <property type="component" value="Unassembled WGS sequence"/>
</dbReference>
<evidence type="ECO:0000256" key="1">
    <source>
        <dbReference type="ARBA" id="ARBA00005254"/>
    </source>
</evidence>
<evidence type="ECO:0000256" key="2">
    <source>
        <dbReference type="ARBA" id="ARBA00023239"/>
    </source>
</evidence>